<organism evidence="1 2">
    <name type="scientific">Providencia rettgeri</name>
    <dbReference type="NCBI Taxonomy" id="587"/>
    <lineage>
        <taxon>Bacteria</taxon>
        <taxon>Pseudomonadati</taxon>
        <taxon>Pseudomonadota</taxon>
        <taxon>Gammaproteobacteria</taxon>
        <taxon>Enterobacterales</taxon>
        <taxon>Morganellaceae</taxon>
        <taxon>Providencia</taxon>
    </lineage>
</organism>
<dbReference type="AlphaFoldDB" id="A0A379LQ31"/>
<gene>
    <name evidence="1" type="ORF">NCTC11801_04760</name>
</gene>
<dbReference type="Proteomes" id="UP000254208">
    <property type="component" value="Unassembled WGS sequence"/>
</dbReference>
<sequence length="130" mass="15241">MIWPFKKKKIKINDKEFEYDHFKKAFLTMILNDEVLMLPCYLPEIKSEADSQNLGIGPLIYIWNYNDTTKTYSLSVNGKCIAHLLEGYIPREHHFFNQIRDEAMKVVMDISLSTIKKIPISPDILFSVQK</sequence>
<dbReference type="EMBL" id="UGTZ01000002">
    <property type="protein sequence ID" value="SUD99034.1"/>
    <property type="molecule type" value="Genomic_DNA"/>
</dbReference>
<evidence type="ECO:0000313" key="1">
    <source>
        <dbReference type="EMBL" id="SUD99034.1"/>
    </source>
</evidence>
<dbReference type="GeneID" id="93674890"/>
<dbReference type="RefSeq" id="WP_115168363.1">
    <property type="nucleotide sequence ID" value="NZ_CP077318.1"/>
</dbReference>
<protein>
    <submittedName>
        <fullName evidence="1">Uncharacterized protein</fullName>
    </submittedName>
</protein>
<proteinExistence type="predicted"/>
<reference evidence="1 2" key="1">
    <citation type="submission" date="2018-06" db="EMBL/GenBank/DDBJ databases">
        <authorList>
            <consortium name="Pathogen Informatics"/>
            <person name="Doyle S."/>
        </authorList>
    </citation>
    <scope>NUCLEOTIDE SEQUENCE [LARGE SCALE GENOMIC DNA]</scope>
    <source>
        <strain evidence="1 2">NCTC11801</strain>
    </source>
</reference>
<evidence type="ECO:0000313" key="2">
    <source>
        <dbReference type="Proteomes" id="UP000254208"/>
    </source>
</evidence>
<accession>A0A379LQ31</accession>
<name>A0A379LQ31_PRORE</name>